<accession>A0ABV7YUQ7</accession>
<gene>
    <name evidence="2" type="ORF">ACFOOI_03940</name>
</gene>
<evidence type="ECO:0000259" key="1">
    <source>
        <dbReference type="Pfam" id="PF08787"/>
    </source>
</evidence>
<protein>
    <submittedName>
        <fullName evidence="2">Polysaccharide lyase family 7 protein</fullName>
    </submittedName>
</protein>
<evidence type="ECO:0000313" key="2">
    <source>
        <dbReference type="EMBL" id="MFC3809796.1"/>
    </source>
</evidence>
<dbReference type="RefSeq" id="WP_379835304.1">
    <property type="nucleotide sequence ID" value="NZ_JBHRYQ010000001.1"/>
</dbReference>
<dbReference type="Pfam" id="PF08787">
    <property type="entry name" value="Alginate_lyase2"/>
    <property type="match status" value="1"/>
</dbReference>
<dbReference type="Proteomes" id="UP001595616">
    <property type="component" value="Unassembled WGS sequence"/>
</dbReference>
<dbReference type="InterPro" id="IPR013320">
    <property type="entry name" value="ConA-like_dom_sf"/>
</dbReference>
<dbReference type="InterPro" id="IPR014895">
    <property type="entry name" value="Alginate_lyase_2"/>
</dbReference>
<comment type="caution">
    <text evidence="2">The sequence shown here is derived from an EMBL/GenBank/DDBJ whole genome shotgun (WGS) entry which is preliminary data.</text>
</comment>
<dbReference type="EMBL" id="JBHRYQ010000001">
    <property type="protein sequence ID" value="MFC3809796.1"/>
    <property type="molecule type" value="Genomic_DNA"/>
</dbReference>
<dbReference type="Gene3D" id="2.60.120.200">
    <property type="match status" value="1"/>
</dbReference>
<reference evidence="3" key="1">
    <citation type="journal article" date="2019" name="Int. J. Syst. Evol. Microbiol.">
        <title>The Global Catalogue of Microorganisms (GCM) 10K type strain sequencing project: providing services to taxonomists for standard genome sequencing and annotation.</title>
        <authorList>
            <consortium name="The Broad Institute Genomics Platform"/>
            <consortium name="The Broad Institute Genome Sequencing Center for Infectious Disease"/>
            <person name="Wu L."/>
            <person name="Ma J."/>
        </authorList>
    </citation>
    <scope>NUCLEOTIDE SEQUENCE [LARGE SCALE GENOMIC DNA]</scope>
    <source>
        <strain evidence="3">CECT 7956</strain>
    </source>
</reference>
<keyword evidence="3" id="KW-1185">Reference proteome</keyword>
<sequence length="260" mass="29071">MKTIFLFVFGILFFDCVKHGSDSNSELVLPSSSLDLTNWKLTLPFDKENKDGPESGVAAEISQPALADYSNSPYYFYDKTKSGLVFRAHAGGAHTSGSGYPRSELREMTNEGKSQAKWNSEIGKHSMEIDQAITALPTQKKHVVAGQIHSTGDFDDVITCRIEANKLFLSHNGKKATILTESYTLGTRFKIRFEVEKNQIKTFYNDSKQPVEIYDIAFPDAYFKAGCYTQSASWGKNDNHNADPKEFGEVIIFGLKVNHE</sequence>
<feature type="domain" description="Alginate lyase 2" evidence="1">
    <location>
        <begin position="34"/>
        <end position="259"/>
    </location>
</feature>
<name>A0ABV7YUQ7_9BACT</name>
<keyword evidence="2" id="KW-0456">Lyase</keyword>
<proteinExistence type="predicted"/>
<dbReference type="SUPFAM" id="SSF49899">
    <property type="entry name" value="Concanavalin A-like lectins/glucanases"/>
    <property type="match status" value="1"/>
</dbReference>
<dbReference type="GO" id="GO:0016829">
    <property type="term" value="F:lyase activity"/>
    <property type="evidence" value="ECO:0007669"/>
    <property type="project" value="UniProtKB-KW"/>
</dbReference>
<evidence type="ECO:0000313" key="3">
    <source>
        <dbReference type="Proteomes" id="UP001595616"/>
    </source>
</evidence>
<organism evidence="2 3">
    <name type="scientific">Lacihabitans lacunae</name>
    <dbReference type="NCBI Taxonomy" id="1028214"/>
    <lineage>
        <taxon>Bacteria</taxon>
        <taxon>Pseudomonadati</taxon>
        <taxon>Bacteroidota</taxon>
        <taxon>Cytophagia</taxon>
        <taxon>Cytophagales</taxon>
        <taxon>Leadbetterellaceae</taxon>
        <taxon>Lacihabitans</taxon>
    </lineage>
</organism>